<proteinExistence type="predicted"/>
<evidence type="ECO:0000313" key="2">
    <source>
        <dbReference type="EMBL" id="KZL64288.1"/>
    </source>
</evidence>
<feature type="signal peptide" evidence="1">
    <location>
        <begin position="1"/>
        <end position="20"/>
    </location>
</feature>
<evidence type="ECO:0000313" key="3">
    <source>
        <dbReference type="Proteomes" id="UP000076584"/>
    </source>
</evidence>
<dbReference type="AlphaFoldDB" id="A0A166M4Y8"/>
<organism evidence="2 3">
    <name type="scientific">Colletotrichum incanum</name>
    <name type="common">Soybean anthracnose fungus</name>
    <dbReference type="NCBI Taxonomy" id="1573173"/>
    <lineage>
        <taxon>Eukaryota</taxon>
        <taxon>Fungi</taxon>
        <taxon>Dikarya</taxon>
        <taxon>Ascomycota</taxon>
        <taxon>Pezizomycotina</taxon>
        <taxon>Sordariomycetes</taxon>
        <taxon>Hypocreomycetidae</taxon>
        <taxon>Glomerellales</taxon>
        <taxon>Glomerellaceae</taxon>
        <taxon>Colletotrichum</taxon>
        <taxon>Colletotrichum spaethianum species complex</taxon>
    </lineage>
</organism>
<comment type="caution">
    <text evidence="2">The sequence shown here is derived from an EMBL/GenBank/DDBJ whole genome shotgun (WGS) entry which is preliminary data.</text>
</comment>
<accession>A0A166M4Y8</accession>
<protein>
    <submittedName>
        <fullName evidence="2">Uncharacterized protein</fullName>
    </submittedName>
</protein>
<feature type="chain" id="PRO_5007877171" evidence="1">
    <location>
        <begin position="21"/>
        <end position="146"/>
    </location>
</feature>
<evidence type="ECO:0000256" key="1">
    <source>
        <dbReference type="SAM" id="SignalP"/>
    </source>
</evidence>
<sequence length="146" mass="15152">MKAVTVLAPIALMAVQPAQADIGRGISLAFEFFGLGIADLFKEVFSKRDGVPPVFNKRQGPPAGVPEFEFERCKTDIAGLTITATSPAADVIQFSGVPATCMNLANVLVGDGTGPFALPCGSDCLSYSGLTPEQFAELEAALDSVA</sequence>
<dbReference type="Proteomes" id="UP000076584">
    <property type="component" value="Unassembled WGS sequence"/>
</dbReference>
<name>A0A166M4Y8_COLIC</name>
<gene>
    <name evidence="2" type="ORF">CI238_00552</name>
</gene>
<keyword evidence="1" id="KW-0732">Signal</keyword>
<dbReference type="STRING" id="1573173.A0A166M4Y8"/>
<keyword evidence="3" id="KW-1185">Reference proteome</keyword>
<reference evidence="2 3" key="1">
    <citation type="submission" date="2015-06" db="EMBL/GenBank/DDBJ databases">
        <title>Survival trade-offs in plant roots during colonization by closely related pathogenic and mutualistic fungi.</title>
        <authorList>
            <person name="Hacquard S."/>
            <person name="Kracher B."/>
            <person name="Hiruma K."/>
            <person name="Weinman A."/>
            <person name="Muench P."/>
            <person name="Garrido Oter R."/>
            <person name="Ver Loren van Themaat E."/>
            <person name="Dallerey J.-F."/>
            <person name="Damm U."/>
            <person name="Henrissat B."/>
            <person name="Lespinet O."/>
            <person name="Thon M."/>
            <person name="Kemen E."/>
            <person name="McHardy A.C."/>
            <person name="Schulze-Lefert P."/>
            <person name="O'Connell R.J."/>
        </authorList>
    </citation>
    <scope>NUCLEOTIDE SEQUENCE [LARGE SCALE GENOMIC DNA]</scope>
    <source>
        <strain evidence="2 3">MAFF 238704</strain>
    </source>
</reference>
<dbReference type="EMBL" id="LFIW01002706">
    <property type="protein sequence ID" value="KZL64288.1"/>
    <property type="molecule type" value="Genomic_DNA"/>
</dbReference>